<organism evidence="3 4">
    <name type="scientific">Terrilactibacillus laevilacticus</name>
    <dbReference type="NCBI Taxonomy" id="1380157"/>
    <lineage>
        <taxon>Bacteria</taxon>
        <taxon>Bacillati</taxon>
        <taxon>Bacillota</taxon>
        <taxon>Bacilli</taxon>
        <taxon>Bacillales</taxon>
        <taxon>Bacillaceae</taxon>
        <taxon>Terrilactibacillus</taxon>
    </lineage>
</organism>
<proteinExistence type="inferred from homology"/>
<evidence type="ECO:0000313" key="3">
    <source>
        <dbReference type="EMBL" id="MFD2617046.1"/>
    </source>
</evidence>
<dbReference type="PRINTS" id="PR01438">
    <property type="entry name" value="UNVRSLSTRESS"/>
</dbReference>
<dbReference type="InterPro" id="IPR006016">
    <property type="entry name" value="UspA"/>
</dbReference>
<name>A0ABW5PQ96_9BACI</name>
<dbReference type="RefSeq" id="WP_181742424.1">
    <property type="nucleotide sequence ID" value="NZ_JBHUMR010000008.1"/>
</dbReference>
<gene>
    <name evidence="3" type="ORF">ACFSTF_06930</name>
</gene>
<dbReference type="SUPFAM" id="SSF52402">
    <property type="entry name" value="Adenine nucleotide alpha hydrolases-like"/>
    <property type="match status" value="1"/>
</dbReference>
<sequence>MYNILVPVDGSEPSKRAINEALKLTKGREDQYQITLLYVSTSPAYFPIYAEDTEQLVINVHELERAQGNKLLKTLKDQLHAESDVLVNTKHLFGSPAKEICQFADKEKVDMVIMGNRGMGTFGKMILGSVSNRVIQEVNAPVLIVK</sequence>
<dbReference type="PANTHER" id="PTHR46268">
    <property type="entry name" value="STRESS RESPONSE PROTEIN NHAX"/>
    <property type="match status" value="1"/>
</dbReference>
<reference evidence="4" key="1">
    <citation type="journal article" date="2019" name="Int. J. Syst. Evol. Microbiol.">
        <title>The Global Catalogue of Microorganisms (GCM) 10K type strain sequencing project: providing services to taxonomists for standard genome sequencing and annotation.</title>
        <authorList>
            <consortium name="The Broad Institute Genomics Platform"/>
            <consortium name="The Broad Institute Genome Sequencing Center for Infectious Disease"/>
            <person name="Wu L."/>
            <person name="Ma J."/>
        </authorList>
    </citation>
    <scope>NUCLEOTIDE SEQUENCE [LARGE SCALE GENOMIC DNA]</scope>
    <source>
        <strain evidence="4">TISTR 2241</strain>
    </source>
</reference>
<evidence type="ECO:0000313" key="4">
    <source>
        <dbReference type="Proteomes" id="UP001597458"/>
    </source>
</evidence>
<dbReference type="Gene3D" id="3.40.50.620">
    <property type="entry name" value="HUPs"/>
    <property type="match status" value="1"/>
</dbReference>
<evidence type="ECO:0000259" key="2">
    <source>
        <dbReference type="Pfam" id="PF00582"/>
    </source>
</evidence>
<dbReference type="InterPro" id="IPR006015">
    <property type="entry name" value="Universal_stress_UspA"/>
</dbReference>
<dbReference type="CDD" id="cd00293">
    <property type="entry name" value="USP-like"/>
    <property type="match status" value="1"/>
</dbReference>
<protein>
    <submittedName>
        <fullName evidence="3">Universal stress protein</fullName>
    </submittedName>
</protein>
<comment type="similarity">
    <text evidence="1">Belongs to the universal stress protein A family.</text>
</comment>
<dbReference type="EMBL" id="JBHUMR010000008">
    <property type="protein sequence ID" value="MFD2617046.1"/>
    <property type="molecule type" value="Genomic_DNA"/>
</dbReference>
<comment type="caution">
    <text evidence="3">The sequence shown here is derived from an EMBL/GenBank/DDBJ whole genome shotgun (WGS) entry which is preliminary data.</text>
</comment>
<dbReference type="Pfam" id="PF00582">
    <property type="entry name" value="Usp"/>
    <property type="match status" value="1"/>
</dbReference>
<dbReference type="Proteomes" id="UP001597458">
    <property type="component" value="Unassembled WGS sequence"/>
</dbReference>
<feature type="domain" description="UspA" evidence="2">
    <location>
        <begin position="3"/>
        <end position="146"/>
    </location>
</feature>
<dbReference type="PANTHER" id="PTHR46268:SF6">
    <property type="entry name" value="UNIVERSAL STRESS PROTEIN UP12"/>
    <property type="match status" value="1"/>
</dbReference>
<dbReference type="InterPro" id="IPR014729">
    <property type="entry name" value="Rossmann-like_a/b/a_fold"/>
</dbReference>
<keyword evidence="4" id="KW-1185">Reference proteome</keyword>
<accession>A0ABW5PQ96</accession>
<evidence type="ECO:0000256" key="1">
    <source>
        <dbReference type="ARBA" id="ARBA00008791"/>
    </source>
</evidence>